<feature type="region of interest" description="Disordered" evidence="16">
    <location>
        <begin position="695"/>
        <end position="721"/>
    </location>
</feature>
<dbReference type="Pfam" id="PF02518">
    <property type="entry name" value="HATPase_c"/>
    <property type="match status" value="1"/>
</dbReference>
<evidence type="ECO:0000256" key="15">
    <source>
        <dbReference type="SAM" id="Coils"/>
    </source>
</evidence>
<dbReference type="STRING" id="984486.A0A1E3QJ76"/>
<dbReference type="PROSITE" id="PS50109">
    <property type="entry name" value="HIS_KIN"/>
    <property type="match status" value="1"/>
</dbReference>
<evidence type="ECO:0000256" key="5">
    <source>
        <dbReference type="ARBA" id="ARBA00022679"/>
    </source>
</evidence>
<evidence type="ECO:0000259" key="18">
    <source>
        <dbReference type="PROSITE" id="PS50109"/>
    </source>
</evidence>
<evidence type="ECO:0000256" key="4">
    <source>
        <dbReference type="ARBA" id="ARBA00022553"/>
    </source>
</evidence>
<evidence type="ECO:0000256" key="17">
    <source>
        <dbReference type="SAM" id="Phobius"/>
    </source>
</evidence>
<dbReference type="InterPro" id="IPR011006">
    <property type="entry name" value="CheY-like_superfamily"/>
</dbReference>
<dbReference type="FunFam" id="3.40.50.2300:FF:000289">
    <property type="entry name" value="Osmosensing histidine protein kinase SLN1"/>
    <property type="match status" value="1"/>
</dbReference>
<proteinExistence type="predicted"/>
<dbReference type="GO" id="GO:0036180">
    <property type="term" value="P:filamentous growth of a population of unicellular organisms in response to biotic stimulus"/>
    <property type="evidence" value="ECO:0007669"/>
    <property type="project" value="UniProtKB-ARBA"/>
</dbReference>
<dbReference type="GO" id="GO:0005524">
    <property type="term" value="F:ATP binding"/>
    <property type="evidence" value="ECO:0007669"/>
    <property type="project" value="UniProtKB-KW"/>
</dbReference>
<dbReference type="InterPro" id="IPR001789">
    <property type="entry name" value="Sig_transdc_resp-reg_receiver"/>
</dbReference>
<dbReference type="SUPFAM" id="SSF55874">
    <property type="entry name" value="ATPase domain of HSP90 chaperone/DNA topoisomerase II/histidine kinase"/>
    <property type="match status" value="2"/>
</dbReference>
<dbReference type="InterPro" id="IPR005467">
    <property type="entry name" value="His_kinase_dom"/>
</dbReference>
<dbReference type="SUPFAM" id="SSF47384">
    <property type="entry name" value="Homodimeric domain of signal transducing histidine kinase"/>
    <property type="match status" value="1"/>
</dbReference>
<feature type="non-terminal residue" evidence="20">
    <location>
        <position position="1173"/>
    </location>
</feature>
<evidence type="ECO:0000256" key="11">
    <source>
        <dbReference type="ARBA" id="ARBA00023012"/>
    </source>
</evidence>
<evidence type="ECO:0000256" key="1">
    <source>
        <dbReference type="ARBA" id="ARBA00000085"/>
    </source>
</evidence>
<dbReference type="GO" id="GO:1900445">
    <property type="term" value="P:positive regulation of filamentous growth of a population of unicellular organisms in response to biotic stimulus"/>
    <property type="evidence" value="ECO:0007669"/>
    <property type="project" value="UniProtKB-ARBA"/>
</dbReference>
<evidence type="ECO:0000256" key="16">
    <source>
        <dbReference type="SAM" id="MobiDB-lite"/>
    </source>
</evidence>
<dbReference type="GO" id="GO:0007234">
    <property type="term" value="P:osmosensory signaling via phosphorelay pathway"/>
    <property type="evidence" value="ECO:0007669"/>
    <property type="project" value="UniProtKB-ARBA"/>
</dbReference>
<feature type="region of interest" description="Disordered" evidence="16">
    <location>
        <begin position="944"/>
        <end position="978"/>
    </location>
</feature>
<evidence type="ECO:0000256" key="3">
    <source>
        <dbReference type="ARBA" id="ARBA00012438"/>
    </source>
</evidence>
<gene>
    <name evidence="20" type="ORF">BABINDRAFT_26785</name>
</gene>
<evidence type="ECO:0000256" key="12">
    <source>
        <dbReference type="ARBA" id="ARBA00023136"/>
    </source>
</evidence>
<evidence type="ECO:0000256" key="13">
    <source>
        <dbReference type="ARBA" id="ARBA00023180"/>
    </source>
</evidence>
<dbReference type="Pfam" id="PF00512">
    <property type="entry name" value="HisKA"/>
    <property type="match status" value="1"/>
</dbReference>
<evidence type="ECO:0000256" key="8">
    <source>
        <dbReference type="ARBA" id="ARBA00022777"/>
    </source>
</evidence>
<feature type="transmembrane region" description="Helical" evidence="17">
    <location>
        <begin position="348"/>
        <end position="372"/>
    </location>
</feature>
<dbReference type="InterPro" id="IPR003661">
    <property type="entry name" value="HisK_dim/P_dom"/>
</dbReference>
<dbReference type="Gene3D" id="3.30.565.10">
    <property type="entry name" value="Histidine kinase-like ATPase, C-terminal domain"/>
    <property type="match status" value="2"/>
</dbReference>
<dbReference type="GO" id="GO:0005886">
    <property type="term" value="C:plasma membrane"/>
    <property type="evidence" value="ECO:0007669"/>
    <property type="project" value="TreeGrafter"/>
</dbReference>
<accession>A0A1E3QJ76</accession>
<dbReference type="CDD" id="cd00082">
    <property type="entry name" value="HisKA"/>
    <property type="match status" value="1"/>
</dbReference>
<reference evidence="21" key="1">
    <citation type="submission" date="2016-05" db="EMBL/GenBank/DDBJ databases">
        <title>Comparative genomics of biotechnologically important yeasts.</title>
        <authorList>
            <consortium name="DOE Joint Genome Institute"/>
            <person name="Riley R."/>
            <person name="Haridas S."/>
            <person name="Wolfe K.H."/>
            <person name="Lopes M.R."/>
            <person name="Hittinger C.T."/>
            <person name="Goker M."/>
            <person name="Salamov A."/>
            <person name="Wisecaver J."/>
            <person name="Long T.M."/>
            <person name="Aerts A.L."/>
            <person name="Barry K."/>
            <person name="Choi C."/>
            <person name="Clum A."/>
            <person name="Coughlan A.Y."/>
            <person name="Deshpande S."/>
            <person name="Douglass A.P."/>
            <person name="Hanson S.J."/>
            <person name="Klenk H.-P."/>
            <person name="Labutti K."/>
            <person name="Lapidus A."/>
            <person name="Lindquist E."/>
            <person name="Lipzen A."/>
            <person name="Meier-Kolthoff J.P."/>
            <person name="Ohm R.A."/>
            <person name="Otillar R.P."/>
            <person name="Pangilinan J."/>
            <person name="Peng Y."/>
            <person name="Rokas A."/>
            <person name="Rosa C.A."/>
            <person name="Scheuner C."/>
            <person name="Sibirny A.A."/>
            <person name="Slot J.C."/>
            <person name="Stielow J.B."/>
            <person name="Sun H."/>
            <person name="Kurtzman C.P."/>
            <person name="Blackwell M."/>
            <person name="Grigoriev I.V."/>
            <person name="Jeffries T.W."/>
        </authorList>
    </citation>
    <scope>NUCLEOTIDE SEQUENCE [LARGE SCALE GENOMIC DNA]</scope>
    <source>
        <strain evidence="21">NRRL Y-12698</strain>
    </source>
</reference>
<comment type="catalytic activity">
    <reaction evidence="1">
        <text>ATP + protein L-histidine = ADP + protein N-phospho-L-histidine.</text>
        <dbReference type="EC" id="2.7.13.3"/>
    </reaction>
</comment>
<evidence type="ECO:0000256" key="7">
    <source>
        <dbReference type="ARBA" id="ARBA00022741"/>
    </source>
</evidence>
<dbReference type="GO" id="GO:0000155">
    <property type="term" value="F:phosphorelay sensor kinase activity"/>
    <property type="evidence" value="ECO:0007669"/>
    <property type="project" value="InterPro"/>
</dbReference>
<feature type="domain" description="Response regulatory" evidence="19">
    <location>
        <begin position="1041"/>
        <end position="1162"/>
    </location>
</feature>
<dbReference type="Pfam" id="PF00072">
    <property type="entry name" value="Response_reg"/>
    <property type="match status" value="1"/>
</dbReference>
<evidence type="ECO:0000256" key="6">
    <source>
        <dbReference type="ARBA" id="ARBA00022692"/>
    </source>
</evidence>
<keyword evidence="8" id="KW-0418">Kinase</keyword>
<evidence type="ECO:0000313" key="21">
    <source>
        <dbReference type="Proteomes" id="UP000094336"/>
    </source>
</evidence>
<feature type="modified residue" description="4-aspartylphosphate" evidence="14">
    <location>
        <position position="1096"/>
    </location>
</feature>
<dbReference type="GO" id="GO:0009927">
    <property type="term" value="F:histidine phosphotransfer kinase activity"/>
    <property type="evidence" value="ECO:0007669"/>
    <property type="project" value="TreeGrafter"/>
</dbReference>
<evidence type="ECO:0000313" key="20">
    <source>
        <dbReference type="EMBL" id="ODQ77122.1"/>
    </source>
</evidence>
<dbReference type="EMBL" id="KV454443">
    <property type="protein sequence ID" value="ODQ77122.1"/>
    <property type="molecule type" value="Genomic_DNA"/>
</dbReference>
<dbReference type="InterPro" id="IPR036097">
    <property type="entry name" value="HisK_dim/P_sf"/>
</dbReference>
<organism evidence="20 21">
    <name type="scientific">Babjeviella inositovora NRRL Y-12698</name>
    <dbReference type="NCBI Taxonomy" id="984486"/>
    <lineage>
        <taxon>Eukaryota</taxon>
        <taxon>Fungi</taxon>
        <taxon>Dikarya</taxon>
        <taxon>Ascomycota</taxon>
        <taxon>Saccharomycotina</taxon>
        <taxon>Pichiomycetes</taxon>
        <taxon>Serinales incertae sedis</taxon>
        <taxon>Babjeviella</taxon>
    </lineage>
</organism>
<feature type="domain" description="Histidine kinase" evidence="18">
    <location>
        <begin position="523"/>
        <end position="914"/>
    </location>
</feature>
<dbReference type="InterPro" id="IPR004358">
    <property type="entry name" value="Sig_transdc_His_kin-like_C"/>
</dbReference>
<feature type="coiled-coil region" evidence="15">
    <location>
        <begin position="489"/>
        <end position="516"/>
    </location>
</feature>
<feature type="compositionally biased region" description="Basic and acidic residues" evidence="16">
    <location>
        <begin position="432"/>
        <end position="441"/>
    </location>
</feature>
<dbReference type="PANTHER" id="PTHR43047">
    <property type="entry name" value="TWO-COMPONENT HISTIDINE PROTEIN KINASE"/>
    <property type="match status" value="1"/>
</dbReference>
<protein>
    <recommendedName>
        <fullName evidence="3">histidine kinase</fullName>
        <ecNumber evidence="3">2.7.13.3</ecNumber>
    </recommendedName>
</protein>
<keyword evidence="6 17" id="KW-0812">Transmembrane</keyword>
<dbReference type="InterPro" id="IPR036890">
    <property type="entry name" value="HATPase_C_sf"/>
</dbReference>
<keyword evidence="9" id="KW-0067">ATP-binding</keyword>
<keyword evidence="4 14" id="KW-0597">Phosphoprotein</keyword>
<keyword evidence="11" id="KW-0902">Two-component regulatory system</keyword>
<keyword evidence="21" id="KW-1185">Reference proteome</keyword>
<keyword evidence="10 17" id="KW-1133">Transmembrane helix</keyword>
<dbReference type="AlphaFoldDB" id="A0A1E3QJ76"/>
<keyword evidence="15" id="KW-0175">Coiled coil</keyword>
<dbReference type="SMART" id="SM00448">
    <property type="entry name" value="REC"/>
    <property type="match status" value="1"/>
</dbReference>
<comment type="subcellular location">
    <subcellularLocation>
        <location evidence="2">Membrane</location>
    </subcellularLocation>
</comment>
<evidence type="ECO:0000259" key="19">
    <source>
        <dbReference type="PROSITE" id="PS50110"/>
    </source>
</evidence>
<feature type="compositionally biased region" description="Low complexity" evidence="16">
    <location>
        <begin position="795"/>
        <end position="808"/>
    </location>
</feature>
<sequence>MRPINFGLRLQLTLLVCSVALFSLMLISIVCGVYFSKNFLDLRLERLEIIAELKATQLAQSSLYLYYQVFWLLSRDTVEQTLMNIRVGNATTDSTSSAILTIQQFLDSSDVFLETRVYDLKLDRLFSVVGSQSVNDLDTQIQNLFPLKSNNPAPTGLTSNKSYIMGPTLNGTMFFMTLTLPIYSKASIIITEPDLSGYITVLMNAQSLLNVTQDATNDTVQITVVERVSLHLNGSTPTFNSLDTQLLYGQPSNSTRRMPPPLFHYVFPVYNYPASFTNEVFNSLKFPYIQSALSSNGSLSTSLGKNFESLKIAAGSSPVNLTYANQWTVIVEQPQSQFMEPMNNLRNIIIGVALGTAGFLCIATFIMSYYAVRPIVTLKNATEAITNRKRRYSQGRSRKEAVVAVTLLEKQNTNVDEKNAPANLDGMFGPERSNKSDHTYNKDQSGNLNYKRDKMLTPIKIRSNPLVRDELTELTATFNTMILALHEQYTTLETRVAERTRELERAKTDAERANEAKTVFIANISHELRTPLNGIMGMSGVVMAEVQGVISRIKGQLRLVETSGELLLHILTDLLSFSKNTLNRTRLDYHSFLMIEVVEQIRAIFGISARDKGVHLRIRMKQRWCRRLVSYGDSKRLVQVLMNLVGNSLKFTPKGGQVTLTVRVIGEWDETHKTPLPFAEYVVFNGVHVKNSHMEASSASDETKVDRSNIPTSDFATDPVPVKASIHSPLVPDIHDERESATIARMPSRTMSPVNARENASASGFARLDRINTLSSFEYDTLVFDSQFKPRKDSTTSGSTGSTGSAASQYNPDDISETFEKFDKVYGTKQLRHAKKWVWAIEVEDTGPGIEPSLHERVFEPFVQGDQTLSRQFGGTGLGLSICRQIVNLMCGTISLESEAGHGLKFTVVVPIPQILEVVVDDDKFYDDDFYDYNNDEYDYGTCDSDSYSDSSESHALTNKPRALMRKHSRSASSLRSIKSRITSPRRFSVDVLTPRSPDAKPGTSYFDKPMLISHSSTGTALLSSTRFTSGTDSGVTKNLRVLVADDNIINQNVIRSMLTLEGIANVTLAVDGFQVLEFVRAAQAEGTTFDIIFMDVQMPKMDGLVATAKLRAELHYTSPIVALTAFADESNVKVCMESGMDGFLGKPIRRAQLRKVLSEFSPLELGEIVVTP</sequence>
<evidence type="ECO:0000256" key="9">
    <source>
        <dbReference type="ARBA" id="ARBA00022840"/>
    </source>
</evidence>
<dbReference type="OrthoDB" id="60033at2759"/>
<evidence type="ECO:0000256" key="14">
    <source>
        <dbReference type="PROSITE-ProRule" id="PRU00169"/>
    </source>
</evidence>
<dbReference type="Proteomes" id="UP000094336">
    <property type="component" value="Unassembled WGS sequence"/>
</dbReference>
<dbReference type="GeneID" id="30149241"/>
<keyword evidence="5" id="KW-0808">Transferase</keyword>
<keyword evidence="12 17" id="KW-0472">Membrane</keyword>
<dbReference type="PROSITE" id="PS50110">
    <property type="entry name" value="RESPONSE_REGULATORY"/>
    <property type="match status" value="1"/>
</dbReference>
<dbReference type="CDD" id="cd17546">
    <property type="entry name" value="REC_hyHK_CKI1_RcsC-like"/>
    <property type="match status" value="1"/>
</dbReference>
<dbReference type="EC" id="2.7.13.3" evidence="3"/>
<dbReference type="InterPro" id="IPR003594">
    <property type="entry name" value="HATPase_dom"/>
</dbReference>
<dbReference type="PANTHER" id="PTHR43047:SF72">
    <property type="entry name" value="OSMOSENSING HISTIDINE PROTEIN KINASE SLN1"/>
    <property type="match status" value="1"/>
</dbReference>
<keyword evidence="7" id="KW-0547">Nucleotide-binding</keyword>
<dbReference type="RefSeq" id="XP_018982450.1">
    <property type="nucleotide sequence ID" value="XM_019131388.1"/>
</dbReference>
<feature type="transmembrane region" description="Helical" evidence="17">
    <location>
        <begin position="12"/>
        <end position="35"/>
    </location>
</feature>
<name>A0A1E3QJ76_9ASCO</name>
<feature type="region of interest" description="Disordered" evidence="16">
    <location>
        <begin position="418"/>
        <end position="447"/>
    </location>
</feature>
<dbReference type="SMART" id="SM00387">
    <property type="entry name" value="HATPase_c"/>
    <property type="match status" value="1"/>
</dbReference>
<dbReference type="Gene3D" id="1.10.287.130">
    <property type="match status" value="1"/>
</dbReference>
<dbReference type="Gene3D" id="3.40.50.2300">
    <property type="match status" value="1"/>
</dbReference>
<keyword evidence="13" id="KW-0325">Glycoprotein</keyword>
<dbReference type="SUPFAM" id="SSF52172">
    <property type="entry name" value="CheY-like"/>
    <property type="match status" value="1"/>
</dbReference>
<dbReference type="Gene3D" id="6.10.340.10">
    <property type="match status" value="1"/>
</dbReference>
<evidence type="ECO:0000256" key="10">
    <source>
        <dbReference type="ARBA" id="ARBA00022989"/>
    </source>
</evidence>
<evidence type="ECO:0000256" key="2">
    <source>
        <dbReference type="ARBA" id="ARBA00004370"/>
    </source>
</evidence>
<dbReference type="PRINTS" id="PR00344">
    <property type="entry name" value="BCTRLSENSOR"/>
</dbReference>
<dbReference type="SMART" id="SM00388">
    <property type="entry name" value="HisKA"/>
    <property type="match status" value="1"/>
</dbReference>
<feature type="region of interest" description="Disordered" evidence="16">
    <location>
        <begin position="790"/>
        <end position="812"/>
    </location>
</feature>